<gene>
    <name evidence="6" type="ORF">PECAL_5P22990</name>
</gene>
<evidence type="ECO:0000259" key="5">
    <source>
        <dbReference type="PROSITE" id="PS51294"/>
    </source>
</evidence>
<feature type="region of interest" description="Disordered" evidence="3">
    <location>
        <begin position="1"/>
        <end position="50"/>
    </location>
</feature>
<feature type="region of interest" description="Disordered" evidence="3">
    <location>
        <begin position="529"/>
        <end position="613"/>
    </location>
</feature>
<name>A0A8J2SUI4_9STRA</name>
<dbReference type="GO" id="GO:0005634">
    <property type="term" value="C:nucleus"/>
    <property type="evidence" value="ECO:0007669"/>
    <property type="project" value="TreeGrafter"/>
</dbReference>
<dbReference type="FunFam" id="1.10.10.60:FF:000010">
    <property type="entry name" value="Transcriptional activator Myb isoform A"/>
    <property type="match status" value="1"/>
</dbReference>
<feature type="domain" description="Myb-like" evidence="4">
    <location>
        <begin position="59"/>
        <end position="111"/>
    </location>
</feature>
<evidence type="ECO:0000313" key="6">
    <source>
        <dbReference type="EMBL" id="CAH0377780.1"/>
    </source>
</evidence>
<feature type="region of interest" description="Disordered" evidence="3">
    <location>
        <begin position="223"/>
        <end position="246"/>
    </location>
</feature>
<evidence type="ECO:0000256" key="1">
    <source>
        <dbReference type="ARBA" id="ARBA00022737"/>
    </source>
</evidence>
<keyword evidence="2" id="KW-0238">DNA-binding</keyword>
<evidence type="ECO:0000313" key="7">
    <source>
        <dbReference type="Proteomes" id="UP000789595"/>
    </source>
</evidence>
<dbReference type="PROSITE" id="PS50090">
    <property type="entry name" value="MYB_LIKE"/>
    <property type="match status" value="3"/>
</dbReference>
<dbReference type="InterPro" id="IPR050560">
    <property type="entry name" value="MYB_TF"/>
</dbReference>
<comment type="caution">
    <text evidence="6">The sequence shown here is derived from an EMBL/GenBank/DDBJ whole genome shotgun (WGS) entry which is preliminary data.</text>
</comment>
<feature type="domain" description="HTH myb-type" evidence="5">
    <location>
        <begin position="112"/>
        <end position="167"/>
    </location>
</feature>
<reference evidence="6" key="1">
    <citation type="submission" date="2021-11" db="EMBL/GenBank/DDBJ databases">
        <authorList>
            <consortium name="Genoscope - CEA"/>
            <person name="William W."/>
        </authorList>
    </citation>
    <scope>NUCLEOTIDE SEQUENCE</scope>
</reference>
<dbReference type="InterPro" id="IPR009057">
    <property type="entry name" value="Homeodomain-like_sf"/>
</dbReference>
<dbReference type="PANTHER" id="PTHR45614">
    <property type="entry name" value="MYB PROTEIN-RELATED"/>
    <property type="match status" value="1"/>
</dbReference>
<dbReference type="SMART" id="SM00717">
    <property type="entry name" value="SANT"/>
    <property type="match status" value="3"/>
</dbReference>
<dbReference type="Gene3D" id="1.10.10.60">
    <property type="entry name" value="Homeodomain-like"/>
    <property type="match status" value="3"/>
</dbReference>
<feature type="region of interest" description="Disordered" evidence="3">
    <location>
        <begin position="465"/>
        <end position="494"/>
    </location>
</feature>
<protein>
    <submittedName>
        <fullName evidence="6">Uncharacterized protein</fullName>
    </submittedName>
</protein>
<dbReference type="Proteomes" id="UP000789595">
    <property type="component" value="Unassembled WGS sequence"/>
</dbReference>
<evidence type="ECO:0000259" key="4">
    <source>
        <dbReference type="PROSITE" id="PS50090"/>
    </source>
</evidence>
<dbReference type="GO" id="GO:0000978">
    <property type="term" value="F:RNA polymerase II cis-regulatory region sequence-specific DNA binding"/>
    <property type="evidence" value="ECO:0007669"/>
    <property type="project" value="TreeGrafter"/>
</dbReference>
<accession>A0A8J2SUI4</accession>
<keyword evidence="7" id="KW-1185">Reference proteome</keyword>
<feature type="domain" description="HTH myb-type" evidence="5">
    <location>
        <begin position="168"/>
        <end position="218"/>
    </location>
</feature>
<sequence length="613" mass="66985">MKRGVDGAARNTRGRSKRQPPQQSWSTPTNGQAPAAAPRRFFPPTPATNDLPTQNCADPWTEEEDAVLREGVLRFGTGDWSKVARHLLPPINGGPQKRTPDDCQARWDAAVRHAAVKGPWLPEEDNLLRQLVAKFGPKRWALIASHIPGRAGKQCRERWLNHLDSRVVKSDWTPDEDAILLDAQQRVGNKWSEIARGLPGRAENAVKNRFNSLITKRLTHGLEAQARRRDRQSESRGEADAAEARRLGERSAKELLQLMFRRMGETRHVQHRTPPLAGQIGGSMAKLTLNPDGRRTRQSSGAQQAAAVVSDVAQAELRGLLVAARTWSRESSRQRFLGSVAFKRDEWDALEKRAERKAQTEPGLVAQMAEAAAACLGGALLAPPSPKAAPQRNICDSPRGGDERRRRVRRPRRRGQEEPPPQDDGLAMRLSATLCSLSLDDASWLGDVIDTSFDGVERSRASRDWAKGPANNFPRNRGRPPLAPPPPTMSTSSAGLKLSASIDDWGGTLVGASVDQRPITGISPASEARVATTLQEMSARPDPTPSTQPASDASMSLDQVDWDLILKATGSTPGGRTRRGAAPIDFDPAPRPATAPEDLTPRARELLAKSRQA</sequence>
<feature type="region of interest" description="Disordered" evidence="3">
    <location>
        <begin position="383"/>
        <end position="427"/>
    </location>
</feature>
<feature type="compositionally biased region" description="Basic and acidic residues" evidence="3">
    <location>
        <begin position="225"/>
        <end position="246"/>
    </location>
</feature>
<feature type="compositionally biased region" description="Basic and acidic residues" evidence="3">
    <location>
        <begin position="599"/>
        <end position="613"/>
    </location>
</feature>
<dbReference type="Pfam" id="PF00249">
    <property type="entry name" value="Myb_DNA-binding"/>
    <property type="match status" value="3"/>
</dbReference>
<dbReference type="GO" id="GO:0000981">
    <property type="term" value="F:DNA-binding transcription factor activity, RNA polymerase II-specific"/>
    <property type="evidence" value="ECO:0007669"/>
    <property type="project" value="TreeGrafter"/>
</dbReference>
<feature type="compositionally biased region" description="Polar residues" evidence="3">
    <location>
        <begin position="19"/>
        <end position="32"/>
    </location>
</feature>
<evidence type="ECO:0000256" key="2">
    <source>
        <dbReference type="ARBA" id="ARBA00023125"/>
    </source>
</evidence>
<dbReference type="PROSITE" id="PS51294">
    <property type="entry name" value="HTH_MYB"/>
    <property type="match status" value="3"/>
</dbReference>
<dbReference type="EMBL" id="CAKKNE010000005">
    <property type="protein sequence ID" value="CAH0377780.1"/>
    <property type="molecule type" value="Genomic_DNA"/>
</dbReference>
<dbReference type="PANTHER" id="PTHR45614:SF241">
    <property type="entry name" value="MYB-LIKE DNA-BINDING PROTEIN"/>
    <property type="match status" value="1"/>
</dbReference>
<feature type="domain" description="Myb-like" evidence="4">
    <location>
        <begin position="112"/>
        <end position="163"/>
    </location>
</feature>
<dbReference type="OrthoDB" id="2143914at2759"/>
<proteinExistence type="predicted"/>
<feature type="compositionally biased region" description="Polar residues" evidence="3">
    <location>
        <begin position="545"/>
        <end position="557"/>
    </location>
</feature>
<keyword evidence="1" id="KW-0677">Repeat</keyword>
<organism evidence="6 7">
    <name type="scientific">Pelagomonas calceolata</name>
    <dbReference type="NCBI Taxonomy" id="35677"/>
    <lineage>
        <taxon>Eukaryota</taxon>
        <taxon>Sar</taxon>
        <taxon>Stramenopiles</taxon>
        <taxon>Ochrophyta</taxon>
        <taxon>Pelagophyceae</taxon>
        <taxon>Pelagomonadales</taxon>
        <taxon>Pelagomonadaceae</taxon>
        <taxon>Pelagomonas</taxon>
    </lineage>
</organism>
<feature type="domain" description="HTH myb-type" evidence="5">
    <location>
        <begin position="59"/>
        <end position="107"/>
    </location>
</feature>
<feature type="compositionally biased region" description="Low complexity" evidence="3">
    <location>
        <begin position="568"/>
        <end position="583"/>
    </location>
</feature>
<dbReference type="CDD" id="cd00167">
    <property type="entry name" value="SANT"/>
    <property type="match status" value="3"/>
</dbReference>
<dbReference type="InterPro" id="IPR001005">
    <property type="entry name" value="SANT/Myb"/>
</dbReference>
<dbReference type="SUPFAM" id="SSF46689">
    <property type="entry name" value="Homeodomain-like"/>
    <property type="match status" value="2"/>
</dbReference>
<evidence type="ECO:0000256" key="3">
    <source>
        <dbReference type="SAM" id="MobiDB-lite"/>
    </source>
</evidence>
<feature type="domain" description="Myb-like" evidence="4">
    <location>
        <begin position="164"/>
        <end position="214"/>
    </location>
</feature>
<dbReference type="InterPro" id="IPR017930">
    <property type="entry name" value="Myb_dom"/>
</dbReference>
<dbReference type="AlphaFoldDB" id="A0A8J2SUI4"/>